<dbReference type="KEGG" id="bcoh:BC6307_09525"/>
<keyword evidence="3" id="KW-1185">Reference proteome</keyword>
<gene>
    <name evidence="2" type="ORF">BC6307_09525</name>
</gene>
<dbReference type="STRING" id="1314751.GCA_001591425_02196"/>
<dbReference type="Gene3D" id="3.30.1340.10">
    <property type="entry name" value="HPr-like"/>
    <property type="match status" value="1"/>
</dbReference>
<dbReference type="PROSITE" id="PS51350">
    <property type="entry name" value="PTS_HPR_DOM"/>
    <property type="match status" value="1"/>
</dbReference>
<dbReference type="Proteomes" id="UP000215224">
    <property type="component" value="Chromosome"/>
</dbReference>
<name>A0A223KQ92_9BACI</name>
<protein>
    <recommendedName>
        <fullName evidence="1">HPr domain-containing protein</fullName>
    </recommendedName>
</protein>
<evidence type="ECO:0000259" key="1">
    <source>
        <dbReference type="PROSITE" id="PS51350"/>
    </source>
</evidence>
<accession>A0A223KQ92</accession>
<feature type="domain" description="HPr" evidence="1">
    <location>
        <begin position="1"/>
        <end position="86"/>
    </location>
</feature>
<dbReference type="EMBL" id="CP018866">
    <property type="protein sequence ID" value="AST91503.1"/>
    <property type="molecule type" value="Genomic_DNA"/>
</dbReference>
<evidence type="ECO:0000313" key="2">
    <source>
        <dbReference type="EMBL" id="AST91503.1"/>
    </source>
</evidence>
<sequence>MIRRQLKLELKNETVNSFIQKANEFESAIKVIKHSKIVDGKDSSSMRALQLECGNIITLVAEGGDEREAIEALSSVLKGEPSINSF</sequence>
<dbReference type="InterPro" id="IPR035895">
    <property type="entry name" value="HPr-like_sf"/>
</dbReference>
<dbReference type="AlphaFoldDB" id="A0A223KQ92"/>
<proteinExistence type="predicted"/>
<organism evidence="2 3">
    <name type="scientific">Sutcliffiella cohnii</name>
    <dbReference type="NCBI Taxonomy" id="33932"/>
    <lineage>
        <taxon>Bacteria</taxon>
        <taxon>Bacillati</taxon>
        <taxon>Bacillota</taxon>
        <taxon>Bacilli</taxon>
        <taxon>Bacillales</taxon>
        <taxon>Bacillaceae</taxon>
        <taxon>Sutcliffiella</taxon>
    </lineage>
</organism>
<dbReference type="Pfam" id="PF00381">
    <property type="entry name" value="PTS-HPr"/>
    <property type="match status" value="1"/>
</dbReference>
<dbReference type="InterPro" id="IPR000032">
    <property type="entry name" value="HPr-like"/>
</dbReference>
<dbReference type="SUPFAM" id="SSF55594">
    <property type="entry name" value="HPr-like"/>
    <property type="match status" value="1"/>
</dbReference>
<dbReference type="RefSeq" id="WP_066415860.1">
    <property type="nucleotide sequence ID" value="NZ_CP018866.1"/>
</dbReference>
<reference evidence="2 3" key="1">
    <citation type="submission" date="2016-12" db="EMBL/GenBank/DDBJ databases">
        <title>The whole genome sequencing and assembly of Bacillus cohnii DSM 6307T strain.</title>
        <authorList>
            <person name="Lee Y.-J."/>
            <person name="Yi H."/>
            <person name="Bahn Y.-S."/>
            <person name="Kim J.F."/>
            <person name="Lee D.-W."/>
        </authorList>
    </citation>
    <scope>NUCLEOTIDE SEQUENCE [LARGE SCALE GENOMIC DNA]</scope>
    <source>
        <strain evidence="2 3">DSM 6307</strain>
    </source>
</reference>
<evidence type="ECO:0000313" key="3">
    <source>
        <dbReference type="Proteomes" id="UP000215224"/>
    </source>
</evidence>